<dbReference type="PANTHER" id="PTHR23399">
    <property type="entry name" value="DEOXYNUCLEOTIDYLTRANSFERASE TERMINAL-INTERACTING PROTEIN 1"/>
    <property type="match status" value="1"/>
</dbReference>
<proteinExistence type="predicted"/>
<gene>
    <name evidence="3" type="ORF">MCOS_LOCUS785</name>
</gene>
<dbReference type="InterPro" id="IPR049121">
    <property type="entry name" value="TdIF1_C"/>
</dbReference>
<dbReference type="Proteomes" id="UP000267029">
    <property type="component" value="Unassembled WGS sequence"/>
</dbReference>
<evidence type="ECO:0000259" key="2">
    <source>
        <dbReference type="Pfam" id="PF21229"/>
    </source>
</evidence>
<feature type="compositionally biased region" description="Gly residues" evidence="1">
    <location>
        <begin position="281"/>
        <end position="293"/>
    </location>
</feature>
<dbReference type="OrthoDB" id="5860246at2759"/>
<dbReference type="InterPro" id="IPR026064">
    <property type="entry name" value="TdIF1"/>
</dbReference>
<organism evidence="3 4">
    <name type="scientific">Mesocestoides corti</name>
    <name type="common">Flatworm</name>
    <dbReference type="NCBI Taxonomy" id="53468"/>
    <lineage>
        <taxon>Eukaryota</taxon>
        <taxon>Metazoa</taxon>
        <taxon>Spiralia</taxon>
        <taxon>Lophotrochozoa</taxon>
        <taxon>Platyhelminthes</taxon>
        <taxon>Cestoda</taxon>
        <taxon>Eucestoda</taxon>
        <taxon>Cyclophyllidea</taxon>
        <taxon>Mesocestoididae</taxon>
        <taxon>Mesocestoides</taxon>
    </lineage>
</organism>
<feature type="region of interest" description="Disordered" evidence="1">
    <location>
        <begin position="260"/>
        <end position="305"/>
    </location>
</feature>
<protein>
    <recommendedName>
        <fullName evidence="2">TdIF1 C-terminal domain-containing protein</fullName>
    </recommendedName>
</protein>
<dbReference type="AlphaFoldDB" id="A0A158QSF7"/>
<dbReference type="STRING" id="53468.A0A158QSF7"/>
<keyword evidence="4" id="KW-1185">Reference proteome</keyword>
<reference evidence="3 4" key="1">
    <citation type="submission" date="2018-10" db="EMBL/GenBank/DDBJ databases">
        <authorList>
            <consortium name="Pathogen Informatics"/>
        </authorList>
    </citation>
    <scope>NUCLEOTIDE SEQUENCE [LARGE SCALE GENOMIC DNA]</scope>
</reference>
<evidence type="ECO:0000313" key="4">
    <source>
        <dbReference type="Proteomes" id="UP000267029"/>
    </source>
</evidence>
<dbReference type="PANTHER" id="PTHR23399:SF2">
    <property type="entry name" value="DEOXYNUCLEOTIDYLTRANSFERASE TERMINAL-INTERACTING PROTEIN 1"/>
    <property type="match status" value="1"/>
</dbReference>
<dbReference type="Pfam" id="PF21229">
    <property type="entry name" value="TdIF1_2nd"/>
    <property type="match status" value="1"/>
</dbReference>
<dbReference type="EMBL" id="UXSR01000077">
    <property type="protein sequence ID" value="VDD74782.1"/>
    <property type="molecule type" value="Genomic_DNA"/>
</dbReference>
<evidence type="ECO:0000256" key="1">
    <source>
        <dbReference type="SAM" id="MobiDB-lite"/>
    </source>
</evidence>
<evidence type="ECO:0000313" key="3">
    <source>
        <dbReference type="EMBL" id="VDD74782.1"/>
    </source>
</evidence>
<feature type="region of interest" description="Disordered" evidence="1">
    <location>
        <begin position="380"/>
        <end position="412"/>
    </location>
</feature>
<dbReference type="GO" id="GO:0005634">
    <property type="term" value="C:nucleus"/>
    <property type="evidence" value="ECO:0007669"/>
    <property type="project" value="TreeGrafter"/>
</dbReference>
<accession>A0A158QSF7</accession>
<feature type="domain" description="TdIF1 C-terminal" evidence="2">
    <location>
        <begin position="422"/>
        <end position="514"/>
    </location>
</feature>
<dbReference type="GO" id="GO:0031491">
    <property type="term" value="F:nucleosome binding"/>
    <property type="evidence" value="ECO:0007669"/>
    <property type="project" value="TreeGrafter"/>
</dbReference>
<feature type="compositionally biased region" description="Polar residues" evidence="1">
    <location>
        <begin position="295"/>
        <end position="305"/>
    </location>
</feature>
<feature type="region of interest" description="Disordered" evidence="1">
    <location>
        <begin position="583"/>
        <end position="623"/>
    </location>
</feature>
<dbReference type="GO" id="GO:0003677">
    <property type="term" value="F:DNA binding"/>
    <property type="evidence" value="ECO:0007669"/>
    <property type="project" value="InterPro"/>
</dbReference>
<feature type="compositionally biased region" description="Low complexity" evidence="1">
    <location>
        <begin position="391"/>
        <end position="406"/>
    </location>
</feature>
<name>A0A158QSF7_MESCO</name>
<feature type="compositionally biased region" description="Low complexity" evidence="1">
    <location>
        <begin position="262"/>
        <end position="280"/>
    </location>
</feature>
<sequence>MSAEFNKDLLQFNSLSPQNTFMTPPLNTKPDLHYYPVPKTEDMYPSVASDASPITSLLNASRSDVTSDFVASAGETTEPFAVQMHPDSPSTPTPTISTSHLNMRYRNMLNFPKYLHKKSRAFEKRIRRSGINPDPVYALTILQRFIQPFINREIDAVISKYSKVRCLLLLLIPDWFIFSGDFLAIAIENIRYNLGERAVSENELQLLQYNIMKDATAQYRVPSFDPPPPQSRATPTITVTGTPVDLSSLAATTTTDLRRSVLRSSTRLRQRTNSGGNSYSVGGGGGGGGGGGSSAAPSSPPLSDNVSLMLLQDADGVGSPFPLTSLDEETASLAKRRRLDAEKADSLRVEFLDNAASLNGSPVPAGDASTVVDALGPLELELPDNTSHGQASSTPSEAPSSTTANSFHSASHPPPQFSITDTFVLGSCANAWLGLGAARGRIYSKHPWIFRYACDREDKVWLARAGRLPNCGSKAFLMLAKQIRGIAEVGAPPSATTREPLADFTIPSWLFQKVLDSATARASNSRLSGNGGNGVAAPAVSRHFVNNAAARQPASQRSNFIDQFDFTEEDDCRTNFFNEGGHPTWSGGKGLHPLKNGRTHATPSGAVYKSSRQSDTSLKIGDL</sequence>